<comment type="caution">
    <text evidence="3">The sequence shown here is derived from an EMBL/GenBank/DDBJ whole genome shotgun (WGS) entry which is preliminary data.</text>
</comment>
<dbReference type="EMBL" id="BIFS01000001">
    <property type="protein sequence ID" value="GCE21797.1"/>
    <property type="molecule type" value="Genomic_DNA"/>
</dbReference>
<keyword evidence="2" id="KW-0472">Membrane</keyword>
<gene>
    <name evidence="3" type="ORF">KDK_55970</name>
</gene>
<organism evidence="3 4">
    <name type="scientific">Dictyobacter kobayashii</name>
    <dbReference type="NCBI Taxonomy" id="2014872"/>
    <lineage>
        <taxon>Bacteria</taxon>
        <taxon>Bacillati</taxon>
        <taxon>Chloroflexota</taxon>
        <taxon>Ktedonobacteria</taxon>
        <taxon>Ktedonobacterales</taxon>
        <taxon>Dictyobacteraceae</taxon>
        <taxon>Dictyobacter</taxon>
    </lineage>
</organism>
<feature type="transmembrane region" description="Helical" evidence="2">
    <location>
        <begin position="163"/>
        <end position="181"/>
    </location>
</feature>
<proteinExistence type="predicted"/>
<keyword evidence="1" id="KW-0175">Coiled coil</keyword>
<feature type="coiled-coil region" evidence="1">
    <location>
        <begin position="92"/>
        <end position="119"/>
    </location>
</feature>
<protein>
    <recommendedName>
        <fullName evidence="5">DUF4337 domain-containing protein</fullName>
    </recommendedName>
</protein>
<feature type="transmembrane region" description="Helical" evidence="2">
    <location>
        <begin position="139"/>
        <end position="157"/>
    </location>
</feature>
<evidence type="ECO:0000256" key="2">
    <source>
        <dbReference type="SAM" id="Phobius"/>
    </source>
</evidence>
<evidence type="ECO:0008006" key="5">
    <source>
        <dbReference type="Google" id="ProtNLM"/>
    </source>
</evidence>
<dbReference type="Proteomes" id="UP000287188">
    <property type="component" value="Unassembled WGS sequence"/>
</dbReference>
<dbReference type="Pfam" id="PF14235">
    <property type="entry name" value="DUF4337"/>
    <property type="match status" value="1"/>
</dbReference>
<reference evidence="4" key="1">
    <citation type="submission" date="2018-12" db="EMBL/GenBank/DDBJ databases">
        <title>Tengunoibacter tsumagoiensis gen. nov., sp. nov., Dictyobacter kobayashii sp. nov., D. alpinus sp. nov., and D. joshuensis sp. nov. and description of Dictyobacteraceae fam. nov. within the order Ktedonobacterales isolated from Tengu-no-mugimeshi.</title>
        <authorList>
            <person name="Wang C.M."/>
            <person name="Zheng Y."/>
            <person name="Sakai Y."/>
            <person name="Toyoda A."/>
            <person name="Minakuchi Y."/>
            <person name="Abe K."/>
            <person name="Yokota A."/>
            <person name="Yabe S."/>
        </authorList>
    </citation>
    <scope>NUCLEOTIDE SEQUENCE [LARGE SCALE GENOMIC DNA]</scope>
    <source>
        <strain evidence="4">Uno11</strain>
    </source>
</reference>
<evidence type="ECO:0000256" key="1">
    <source>
        <dbReference type="SAM" id="Coils"/>
    </source>
</evidence>
<dbReference type="AlphaFoldDB" id="A0A402ARS7"/>
<dbReference type="RefSeq" id="WP_161977701.1">
    <property type="nucleotide sequence ID" value="NZ_BIFS01000001.1"/>
</dbReference>
<keyword evidence="2" id="KW-1133">Transmembrane helix</keyword>
<feature type="transmembrane region" description="Helical" evidence="2">
    <location>
        <begin position="26"/>
        <end position="49"/>
    </location>
</feature>
<sequence>MLRKEAIEVKEKIEEVIEHAGHWNKFLAITTALIAVFAAVISSIGGNYASEAFLQKNNAIFYQNKATDQWAYFQAKSIKYNLALDFFDQTHNSQLKTDVERYSKEKDVIQKQALQFESQAQAANDQSAKMLARSDKLDMATLFCQVAIALSAMSALLKKEWLWIGSLVMAAGALVLFLSGIL</sequence>
<accession>A0A402ARS7</accession>
<evidence type="ECO:0000313" key="4">
    <source>
        <dbReference type="Proteomes" id="UP000287188"/>
    </source>
</evidence>
<keyword evidence="4" id="KW-1185">Reference proteome</keyword>
<evidence type="ECO:0000313" key="3">
    <source>
        <dbReference type="EMBL" id="GCE21797.1"/>
    </source>
</evidence>
<dbReference type="InterPro" id="IPR025570">
    <property type="entry name" value="DUF4337"/>
</dbReference>
<name>A0A402ARS7_9CHLR</name>
<keyword evidence="2" id="KW-0812">Transmembrane</keyword>